<dbReference type="AlphaFoldDB" id="A0A9N9W945"/>
<protein>
    <submittedName>
        <fullName evidence="1">Uncharacterized protein</fullName>
    </submittedName>
</protein>
<accession>A0A9N9W945</accession>
<gene>
    <name evidence="1" type="ORF">DIATSA_LOCUS4087</name>
</gene>
<reference evidence="1" key="2">
    <citation type="submission" date="2022-10" db="EMBL/GenBank/DDBJ databases">
        <authorList>
            <consortium name="ENA_rothamsted_submissions"/>
            <consortium name="culmorum"/>
            <person name="King R."/>
        </authorList>
    </citation>
    <scope>NUCLEOTIDE SEQUENCE</scope>
</reference>
<name>A0A9N9W945_9NEOP</name>
<reference evidence="1" key="1">
    <citation type="submission" date="2021-12" db="EMBL/GenBank/DDBJ databases">
        <authorList>
            <person name="King R."/>
        </authorList>
    </citation>
    <scope>NUCLEOTIDE SEQUENCE</scope>
</reference>
<evidence type="ECO:0000313" key="2">
    <source>
        <dbReference type="Proteomes" id="UP001153714"/>
    </source>
</evidence>
<organism evidence="1 2">
    <name type="scientific">Diatraea saccharalis</name>
    <name type="common">sugarcane borer</name>
    <dbReference type="NCBI Taxonomy" id="40085"/>
    <lineage>
        <taxon>Eukaryota</taxon>
        <taxon>Metazoa</taxon>
        <taxon>Ecdysozoa</taxon>
        <taxon>Arthropoda</taxon>
        <taxon>Hexapoda</taxon>
        <taxon>Insecta</taxon>
        <taxon>Pterygota</taxon>
        <taxon>Neoptera</taxon>
        <taxon>Endopterygota</taxon>
        <taxon>Lepidoptera</taxon>
        <taxon>Glossata</taxon>
        <taxon>Ditrysia</taxon>
        <taxon>Pyraloidea</taxon>
        <taxon>Crambidae</taxon>
        <taxon>Crambinae</taxon>
        <taxon>Diatraea</taxon>
    </lineage>
</organism>
<proteinExistence type="predicted"/>
<sequence>MNPKQKDIMYTLNKYADINPSEIQEHFALNLSTYDTHEVYKGPIIRNSHKILRTIHEPTPESEDLESLELYDLDDSKNLFKRYLTAFGKNITTRYGRAVHFYKFVKSLVDVNREHYNGNKTTEINEKSDVVEHPTDYYY</sequence>
<dbReference type="Proteomes" id="UP001153714">
    <property type="component" value="Chromosome 15"/>
</dbReference>
<keyword evidence="2" id="KW-1185">Reference proteome</keyword>
<evidence type="ECO:0000313" key="1">
    <source>
        <dbReference type="EMBL" id="CAG9786108.1"/>
    </source>
</evidence>
<dbReference type="EMBL" id="OU893346">
    <property type="protein sequence ID" value="CAG9786108.1"/>
    <property type="molecule type" value="Genomic_DNA"/>
</dbReference>
<dbReference type="OrthoDB" id="7443953at2759"/>